<dbReference type="EMBL" id="JAEFBK010000001">
    <property type="protein sequence ID" value="KAG7646256.1"/>
    <property type="molecule type" value="Genomic_DNA"/>
</dbReference>
<comment type="similarity">
    <text evidence="1">Belongs to the iron/ascorbate-dependent oxidoreductase family.</text>
</comment>
<dbReference type="GO" id="GO:0051213">
    <property type="term" value="F:dioxygenase activity"/>
    <property type="evidence" value="ECO:0007669"/>
    <property type="project" value="UniProtKB-KW"/>
</dbReference>
<feature type="transmembrane region" description="Helical" evidence="2">
    <location>
        <begin position="147"/>
        <end position="165"/>
    </location>
</feature>
<keyword evidence="1" id="KW-0560">Oxidoreductase</keyword>
<dbReference type="InterPro" id="IPR026992">
    <property type="entry name" value="DIOX_N"/>
</dbReference>
<feature type="transmembrane region" description="Helical" evidence="2">
    <location>
        <begin position="116"/>
        <end position="141"/>
    </location>
</feature>
<keyword evidence="1" id="KW-0408">Iron</keyword>
<keyword evidence="1" id="KW-0479">Metal-binding</keyword>
<dbReference type="AlphaFoldDB" id="A0A8T2GFK1"/>
<dbReference type="GO" id="GO:0046872">
    <property type="term" value="F:metal ion binding"/>
    <property type="evidence" value="ECO:0007669"/>
    <property type="project" value="UniProtKB-KW"/>
</dbReference>
<dbReference type="Pfam" id="PF14226">
    <property type="entry name" value="DIOX_N"/>
    <property type="match status" value="1"/>
</dbReference>
<proteinExistence type="inferred from homology"/>
<organism evidence="4 5">
    <name type="scientific">Arabidopsis thaliana x Arabidopsis arenosa</name>
    <dbReference type="NCBI Taxonomy" id="1240361"/>
    <lineage>
        <taxon>Eukaryota</taxon>
        <taxon>Viridiplantae</taxon>
        <taxon>Streptophyta</taxon>
        <taxon>Embryophyta</taxon>
        <taxon>Tracheophyta</taxon>
        <taxon>Spermatophyta</taxon>
        <taxon>Magnoliopsida</taxon>
        <taxon>eudicotyledons</taxon>
        <taxon>Gunneridae</taxon>
        <taxon>Pentapetalae</taxon>
        <taxon>rosids</taxon>
        <taxon>malvids</taxon>
        <taxon>Brassicales</taxon>
        <taxon>Brassicaceae</taxon>
        <taxon>Camelineae</taxon>
        <taxon>Arabidopsis</taxon>
    </lineage>
</organism>
<evidence type="ECO:0000256" key="1">
    <source>
        <dbReference type="RuleBase" id="RU003682"/>
    </source>
</evidence>
<dbReference type="InterPro" id="IPR005123">
    <property type="entry name" value="Oxoglu/Fe-dep_dioxygenase_dom"/>
</dbReference>
<dbReference type="PANTHER" id="PTHR47990">
    <property type="entry name" value="2-OXOGLUTARATE (2OG) AND FE(II)-DEPENDENT OXYGENASE SUPERFAMILY PROTEIN-RELATED"/>
    <property type="match status" value="1"/>
</dbReference>
<name>A0A8T2GFK1_9BRAS</name>
<reference evidence="4 5" key="1">
    <citation type="submission" date="2020-12" db="EMBL/GenBank/DDBJ databases">
        <title>Concerted genomic and epigenomic changes stabilize Arabidopsis allopolyploids.</title>
        <authorList>
            <person name="Chen Z."/>
        </authorList>
    </citation>
    <scope>NUCLEOTIDE SEQUENCE [LARGE SCALE GENOMIC DNA]</scope>
    <source>
        <strain evidence="4">Allo738</strain>
        <tissue evidence="4">Leaf</tissue>
    </source>
</reference>
<feature type="domain" description="Fe2OG dioxygenase" evidence="3">
    <location>
        <begin position="197"/>
        <end position="301"/>
    </location>
</feature>
<dbReference type="InterPro" id="IPR050231">
    <property type="entry name" value="Iron_ascorbate_oxido_reductase"/>
</dbReference>
<dbReference type="Pfam" id="PF03171">
    <property type="entry name" value="2OG-FeII_Oxy"/>
    <property type="match status" value="1"/>
</dbReference>
<dbReference type="Proteomes" id="UP000694240">
    <property type="component" value="Chromosome 1"/>
</dbReference>
<evidence type="ECO:0000313" key="5">
    <source>
        <dbReference type="Proteomes" id="UP000694240"/>
    </source>
</evidence>
<keyword evidence="5" id="KW-1185">Reference proteome</keyword>
<dbReference type="PROSITE" id="PS51471">
    <property type="entry name" value="FE2OG_OXY"/>
    <property type="match status" value="1"/>
</dbReference>
<keyword evidence="2" id="KW-0812">Transmembrane</keyword>
<evidence type="ECO:0000256" key="2">
    <source>
        <dbReference type="SAM" id="Phobius"/>
    </source>
</evidence>
<sequence>MAEVNGVIPTIDLEEVNDQILNEKIREASERWGCFTVINHGVSLSLMAEMKKTVRDLHERPYEMKLRNTDVLLGNGYKPLSEFNPFYESFGLFDMASPQAVNSFCDKLDASPDQRLIYLFYNVFDDVVIIFCTIILVPITVLDPSKIINICCLFFFWLLACREILLKYAKATDDLARSLARRLAESYGVVEPNFLRGWPSQFRMNKYHFKPDSVGKLGVILHTDPGFLTILQGDEDVGGLEAMDNSSGSFFPIHTLPNTLLVNLGDMATIWSNGRLCNVKHRVQCIEAKMRITIASFLLGPVDRDLEAPDEFVDAEHPRLYKPISDGGLRKIRLSKHLHAGESLKFITINELSDVPKID</sequence>
<evidence type="ECO:0000313" key="4">
    <source>
        <dbReference type="EMBL" id="KAG7646256.1"/>
    </source>
</evidence>
<dbReference type="InterPro" id="IPR044861">
    <property type="entry name" value="IPNS-like_FE2OG_OXY"/>
</dbReference>
<protein>
    <submittedName>
        <fullName evidence="4">Non-hem dioxygenase N-terminal domain</fullName>
    </submittedName>
</protein>
<comment type="caution">
    <text evidence="4">The sequence shown here is derived from an EMBL/GenBank/DDBJ whole genome shotgun (WGS) entry which is preliminary data.</text>
</comment>
<gene>
    <name evidence="4" type="ORF">ISN45_At01g014180</name>
</gene>
<keyword evidence="4" id="KW-0223">Dioxygenase</keyword>
<evidence type="ECO:0000259" key="3">
    <source>
        <dbReference type="PROSITE" id="PS51471"/>
    </source>
</evidence>
<accession>A0A8T2GFK1</accession>
<keyword evidence="2" id="KW-0472">Membrane</keyword>
<keyword evidence="2" id="KW-1133">Transmembrane helix</keyword>